<reference evidence="3" key="2">
    <citation type="submission" date="2017-01" db="EMBL/GenBank/DDBJ databases">
        <authorList>
            <person name="Mah S.A."/>
            <person name="Swanson W.J."/>
            <person name="Moy G.W."/>
            <person name="Vacquier V.D."/>
        </authorList>
    </citation>
    <scope>NUCLEOTIDE SEQUENCE [LARGE SCALE GENOMIC DNA]</scope>
    <source>
        <strain evidence="3">DSM 21068</strain>
    </source>
</reference>
<name>A0A1N7KJZ6_9FLAO</name>
<evidence type="ECO:0000313" key="5">
    <source>
        <dbReference type="Proteomes" id="UP000238314"/>
    </source>
</evidence>
<dbReference type="Proteomes" id="UP000186246">
    <property type="component" value="Unassembled WGS sequence"/>
</dbReference>
<evidence type="ECO:0000313" key="3">
    <source>
        <dbReference type="EMBL" id="SIS61918.1"/>
    </source>
</evidence>
<feature type="transmembrane region" description="Helical" evidence="1">
    <location>
        <begin position="32"/>
        <end position="51"/>
    </location>
</feature>
<dbReference type="EMBL" id="MUGO01000003">
    <property type="protein sequence ID" value="PQA96224.1"/>
    <property type="molecule type" value="Genomic_DNA"/>
</dbReference>
<accession>A0A1N7KJZ6</accession>
<keyword evidence="1" id="KW-0812">Transmembrane</keyword>
<keyword evidence="1" id="KW-1133">Transmembrane helix</keyword>
<feature type="transmembrane region" description="Helical" evidence="1">
    <location>
        <begin position="78"/>
        <end position="102"/>
    </location>
</feature>
<feature type="transmembrane region" description="Helical" evidence="1">
    <location>
        <begin position="225"/>
        <end position="247"/>
    </location>
</feature>
<dbReference type="EMBL" id="FTOJ01000001">
    <property type="protein sequence ID" value="SIS61918.1"/>
    <property type="molecule type" value="Genomic_DNA"/>
</dbReference>
<gene>
    <name evidence="2" type="ORF">B0A70_03635</name>
    <name evidence="3" type="ORF">SAMN05421796_101626</name>
</gene>
<organism evidence="3 4">
    <name type="scientific">Chryseobacterium piscicola</name>
    <dbReference type="NCBI Taxonomy" id="551459"/>
    <lineage>
        <taxon>Bacteria</taxon>
        <taxon>Pseudomonadati</taxon>
        <taxon>Bacteroidota</taxon>
        <taxon>Flavobacteriia</taxon>
        <taxon>Flavobacteriales</taxon>
        <taxon>Weeksellaceae</taxon>
        <taxon>Chryseobacterium group</taxon>
        <taxon>Chryseobacterium</taxon>
    </lineage>
</organism>
<proteinExistence type="predicted"/>
<dbReference type="RefSeq" id="WP_076449650.1">
    <property type="nucleotide sequence ID" value="NZ_FTOJ01000001.1"/>
</dbReference>
<dbReference type="OrthoDB" id="1149172at2"/>
<evidence type="ECO:0000256" key="1">
    <source>
        <dbReference type="SAM" id="Phobius"/>
    </source>
</evidence>
<protein>
    <submittedName>
        <fullName evidence="2">DUF4013 domain-containing protein</fullName>
    </submittedName>
</protein>
<evidence type="ECO:0000313" key="2">
    <source>
        <dbReference type="EMBL" id="PQA96224.1"/>
    </source>
</evidence>
<keyword evidence="1" id="KW-0472">Membrane</keyword>
<feature type="transmembrane region" description="Helical" evidence="1">
    <location>
        <begin position="160"/>
        <end position="184"/>
    </location>
</feature>
<reference evidence="4" key="3">
    <citation type="submission" date="2017-01" db="EMBL/GenBank/DDBJ databases">
        <authorList>
            <person name="Varghese N."/>
            <person name="Submissions S."/>
        </authorList>
    </citation>
    <scope>NUCLEOTIDE SEQUENCE [LARGE SCALE GENOMIC DNA]</scope>
    <source>
        <strain evidence="4">DSM 21068</strain>
    </source>
</reference>
<evidence type="ECO:0000313" key="4">
    <source>
        <dbReference type="Proteomes" id="UP000186246"/>
    </source>
</evidence>
<reference evidence="2 5" key="1">
    <citation type="submission" date="2016-11" db="EMBL/GenBank/DDBJ databases">
        <title>Whole genomes of Flavobacteriaceae.</title>
        <authorList>
            <person name="Stine C."/>
            <person name="Li C."/>
            <person name="Tadesse D."/>
        </authorList>
    </citation>
    <scope>NUCLEOTIDE SEQUENCE [LARGE SCALE GENOMIC DNA]</scope>
    <source>
        <strain evidence="2 5">DSM 21068</strain>
    </source>
</reference>
<dbReference type="AlphaFoldDB" id="A0A1N7KJZ6"/>
<dbReference type="Proteomes" id="UP000238314">
    <property type="component" value="Unassembled WGS sequence"/>
</dbReference>
<feature type="transmembrane region" description="Helical" evidence="1">
    <location>
        <begin position="136"/>
        <end position="154"/>
    </location>
</feature>
<sequence>MIKFYNNRDFGSFITDSFGFFKTKAGNYFKNFLLINGMVLILLIVVIFFGFKDFLGEIFNKNFTGGTDYFEKYLHENLGLMIINIVLVLAVYSLLMILNLLYPVFYLKRIAQGQDEVEAHEIISDLKTNFTKIIKLYLGLILLVIPAAALLLAISYVMVFFIIGIPVLLFVVPTLFNAVLFLVYDYIYTERGFFGSLSYALRSQFSYQNGREKSPYWKYWGSTTILFLMYNVVTTIFMAIPALILIFRLTVTTSSSNINNNPLADEFGVLITFVYGISIVISAFLMNVLYVNAGFQYFDSRRDLHQKNEFQEIDTIGLNA</sequence>
<feature type="transmembrane region" description="Helical" evidence="1">
    <location>
        <begin position="267"/>
        <end position="291"/>
    </location>
</feature>
<keyword evidence="5" id="KW-1185">Reference proteome</keyword>
<dbReference type="STRING" id="551459.SAMN05421796_101626"/>